<protein>
    <submittedName>
        <fullName evidence="2">GNAT family N-acetyltransferase</fullName>
    </submittedName>
</protein>
<dbReference type="Proteomes" id="UP000621799">
    <property type="component" value="Unassembled WGS sequence"/>
</dbReference>
<dbReference type="PANTHER" id="PTHR42919">
    <property type="entry name" value="N-ALPHA-ACETYLTRANSFERASE"/>
    <property type="match status" value="1"/>
</dbReference>
<dbReference type="GO" id="GO:0008080">
    <property type="term" value="F:N-acetyltransferase activity"/>
    <property type="evidence" value="ECO:0007669"/>
    <property type="project" value="TreeGrafter"/>
</dbReference>
<dbReference type="InterPro" id="IPR016181">
    <property type="entry name" value="Acyl_CoA_acyltransferase"/>
</dbReference>
<name>A0A928VV88_9CYAN</name>
<dbReference type="InterPro" id="IPR051556">
    <property type="entry name" value="N-term/lysine_N-AcTrnsfr"/>
</dbReference>
<dbReference type="SUPFAM" id="SSF55729">
    <property type="entry name" value="Acyl-CoA N-acyltransferases (Nat)"/>
    <property type="match status" value="1"/>
</dbReference>
<proteinExistence type="predicted"/>
<feature type="domain" description="N-acetyltransferase" evidence="1">
    <location>
        <begin position="1"/>
        <end position="136"/>
    </location>
</feature>
<keyword evidence="3" id="KW-1185">Reference proteome</keyword>
<dbReference type="AlphaFoldDB" id="A0A928VV88"/>
<dbReference type="GO" id="GO:0007064">
    <property type="term" value="P:mitotic sister chromatid cohesion"/>
    <property type="evidence" value="ECO:0007669"/>
    <property type="project" value="TreeGrafter"/>
</dbReference>
<gene>
    <name evidence="2" type="ORF">IQ235_03815</name>
</gene>
<dbReference type="EMBL" id="JADEXN010000041">
    <property type="protein sequence ID" value="MBE9039918.1"/>
    <property type="molecule type" value="Genomic_DNA"/>
</dbReference>
<dbReference type="PANTHER" id="PTHR42919:SF20">
    <property type="entry name" value="GCN5-RELATED N-ACETYLTRANSFERASE 10, CHLOROPLASTIC"/>
    <property type="match status" value="1"/>
</dbReference>
<comment type="caution">
    <text evidence="2">The sequence shown here is derived from an EMBL/GenBank/DDBJ whole genome shotgun (WGS) entry which is preliminary data.</text>
</comment>
<evidence type="ECO:0000313" key="3">
    <source>
        <dbReference type="Proteomes" id="UP000621799"/>
    </source>
</evidence>
<dbReference type="PROSITE" id="PS51186">
    <property type="entry name" value="GNAT"/>
    <property type="match status" value="1"/>
</dbReference>
<dbReference type="Gene3D" id="3.40.630.30">
    <property type="match status" value="1"/>
</dbReference>
<dbReference type="InterPro" id="IPR000182">
    <property type="entry name" value="GNAT_dom"/>
</dbReference>
<accession>A0A928VV88</accession>
<dbReference type="Pfam" id="PF00583">
    <property type="entry name" value="Acetyltransf_1"/>
    <property type="match status" value="1"/>
</dbReference>
<dbReference type="CDD" id="cd04301">
    <property type="entry name" value="NAT_SF"/>
    <property type="match status" value="1"/>
</dbReference>
<reference evidence="2" key="1">
    <citation type="submission" date="2020-10" db="EMBL/GenBank/DDBJ databases">
        <authorList>
            <person name="Castelo-Branco R."/>
            <person name="Eusebio N."/>
            <person name="Adriana R."/>
            <person name="Vieira A."/>
            <person name="Brugerolle De Fraissinette N."/>
            <person name="Rezende De Castro R."/>
            <person name="Schneider M.P."/>
            <person name="Vasconcelos V."/>
            <person name="Leao P.N."/>
        </authorList>
    </citation>
    <scope>NUCLEOTIDE SEQUENCE</scope>
    <source>
        <strain evidence="2">LEGE 11467</strain>
    </source>
</reference>
<dbReference type="GO" id="GO:0031415">
    <property type="term" value="C:NatA complex"/>
    <property type="evidence" value="ECO:0007669"/>
    <property type="project" value="TreeGrafter"/>
</dbReference>
<evidence type="ECO:0000259" key="1">
    <source>
        <dbReference type="PROSITE" id="PS51186"/>
    </source>
</evidence>
<evidence type="ECO:0000313" key="2">
    <source>
        <dbReference type="EMBL" id="MBE9039918.1"/>
    </source>
</evidence>
<organism evidence="2 3">
    <name type="scientific">Zarconia navalis LEGE 11467</name>
    <dbReference type="NCBI Taxonomy" id="1828826"/>
    <lineage>
        <taxon>Bacteria</taxon>
        <taxon>Bacillati</taxon>
        <taxon>Cyanobacteriota</taxon>
        <taxon>Cyanophyceae</taxon>
        <taxon>Oscillatoriophycideae</taxon>
        <taxon>Oscillatoriales</taxon>
        <taxon>Oscillatoriales incertae sedis</taxon>
        <taxon>Zarconia</taxon>
        <taxon>Zarconia navalis</taxon>
    </lineage>
</organism>
<sequence>MRPFWRLGIYEDMRHRLRTPSPHYVCLVAGQGWQERDRLVGIVEMTLRASPIWCVPTHQYPYISNLAVRSEFRRQGVARQLLATCEEIAGEWGFSNLYLHVLENNHQARQLYGKLGYTSLQVEETWESWLMGRSRRLFLRKHLAASRSA</sequence>